<dbReference type="Gene3D" id="1.25.40.10">
    <property type="entry name" value="Tetratricopeptide repeat domain"/>
    <property type="match status" value="1"/>
</dbReference>
<accession>V9D398</accession>
<dbReference type="OrthoDB" id="1872379at2759"/>
<gene>
    <name evidence="2" type="ORF">G647_07115</name>
</gene>
<evidence type="ECO:0008006" key="4">
    <source>
        <dbReference type="Google" id="ProtNLM"/>
    </source>
</evidence>
<feature type="compositionally biased region" description="Acidic residues" evidence="1">
    <location>
        <begin position="173"/>
        <end position="184"/>
    </location>
</feature>
<evidence type="ECO:0000313" key="2">
    <source>
        <dbReference type="EMBL" id="ETI20773.1"/>
    </source>
</evidence>
<dbReference type="Proteomes" id="UP000030678">
    <property type="component" value="Unassembled WGS sequence"/>
</dbReference>
<feature type="region of interest" description="Disordered" evidence="1">
    <location>
        <begin position="252"/>
        <end position="276"/>
    </location>
</feature>
<dbReference type="PANTHER" id="PTHR46014:SF1">
    <property type="entry name" value="TETRATRICOPEPTIDE REPEAT PROTEIN 1"/>
    <property type="match status" value="1"/>
</dbReference>
<dbReference type="SUPFAM" id="SSF48452">
    <property type="entry name" value="TPR-like"/>
    <property type="match status" value="1"/>
</dbReference>
<evidence type="ECO:0000256" key="1">
    <source>
        <dbReference type="SAM" id="MobiDB-lite"/>
    </source>
</evidence>
<proteinExistence type="predicted"/>
<dbReference type="VEuPathDB" id="FungiDB:G647_07115"/>
<dbReference type="AlphaFoldDB" id="V9D398"/>
<dbReference type="SMART" id="SM00028">
    <property type="entry name" value="TPR"/>
    <property type="match status" value="2"/>
</dbReference>
<feature type="region of interest" description="Disordered" evidence="1">
    <location>
        <begin position="1"/>
        <end position="58"/>
    </location>
</feature>
<dbReference type="PANTHER" id="PTHR46014">
    <property type="entry name" value="TETRATRICOPEPTIDE REPEAT PROTEIN 1"/>
    <property type="match status" value="1"/>
</dbReference>
<reference evidence="2 3" key="1">
    <citation type="submission" date="2013-03" db="EMBL/GenBank/DDBJ databases">
        <title>The Genome Sequence of Cladophialophora carrionii CBS 160.54.</title>
        <authorList>
            <consortium name="The Broad Institute Genomics Platform"/>
            <person name="Cuomo C."/>
            <person name="de Hoog S."/>
            <person name="Gorbushina A."/>
            <person name="Walker B."/>
            <person name="Young S.K."/>
            <person name="Zeng Q."/>
            <person name="Gargeya S."/>
            <person name="Fitzgerald M."/>
            <person name="Haas B."/>
            <person name="Abouelleil A."/>
            <person name="Allen A.W."/>
            <person name="Alvarado L."/>
            <person name="Arachchi H.M."/>
            <person name="Berlin A.M."/>
            <person name="Chapman S.B."/>
            <person name="Gainer-Dewar J."/>
            <person name="Goldberg J."/>
            <person name="Griggs A."/>
            <person name="Gujja S."/>
            <person name="Hansen M."/>
            <person name="Howarth C."/>
            <person name="Imamovic A."/>
            <person name="Ireland A."/>
            <person name="Larimer J."/>
            <person name="McCowan C."/>
            <person name="Murphy C."/>
            <person name="Pearson M."/>
            <person name="Poon T.W."/>
            <person name="Priest M."/>
            <person name="Roberts A."/>
            <person name="Saif S."/>
            <person name="Shea T."/>
            <person name="Sisk P."/>
            <person name="Sykes S."/>
            <person name="Wortman J."/>
            <person name="Nusbaum C."/>
            <person name="Birren B."/>
        </authorList>
    </citation>
    <scope>NUCLEOTIDE SEQUENCE [LARGE SCALE GENOMIC DNA]</scope>
    <source>
        <strain evidence="2 3">CBS 160.54</strain>
    </source>
</reference>
<dbReference type="InterPro" id="IPR052769">
    <property type="entry name" value="TPR_domain_protein"/>
</dbReference>
<dbReference type="HOGENOM" id="CLU_058463_1_0_1"/>
<dbReference type="InterPro" id="IPR011990">
    <property type="entry name" value="TPR-like_helical_dom_sf"/>
</dbReference>
<dbReference type="GeneID" id="19985608"/>
<dbReference type="EMBL" id="KB822707">
    <property type="protein sequence ID" value="ETI20773.1"/>
    <property type="molecule type" value="Genomic_DNA"/>
</dbReference>
<evidence type="ECO:0000313" key="3">
    <source>
        <dbReference type="Proteomes" id="UP000030678"/>
    </source>
</evidence>
<name>V9D398_9EURO</name>
<dbReference type="InterPro" id="IPR019734">
    <property type="entry name" value="TPR_rpt"/>
</dbReference>
<feature type="compositionally biased region" description="Low complexity" evidence="1">
    <location>
        <begin position="34"/>
        <end position="47"/>
    </location>
</feature>
<feature type="compositionally biased region" description="Polar residues" evidence="1">
    <location>
        <begin position="252"/>
        <end position="274"/>
    </location>
</feature>
<protein>
    <recommendedName>
        <fullName evidence="4">Tetratricopeptide repeat protein 1</fullName>
    </recommendedName>
</protein>
<feature type="region of interest" description="Disordered" evidence="1">
    <location>
        <begin position="138"/>
        <end position="205"/>
    </location>
</feature>
<feature type="compositionally biased region" description="Basic and acidic residues" evidence="1">
    <location>
        <begin position="138"/>
        <end position="172"/>
    </location>
</feature>
<feature type="compositionally biased region" description="Basic and acidic residues" evidence="1">
    <location>
        <begin position="1"/>
        <end position="13"/>
    </location>
</feature>
<dbReference type="RefSeq" id="XP_008729654.1">
    <property type="nucleotide sequence ID" value="XM_008731432.1"/>
</dbReference>
<organism evidence="2 3">
    <name type="scientific">Cladophialophora carrionii CBS 160.54</name>
    <dbReference type="NCBI Taxonomy" id="1279043"/>
    <lineage>
        <taxon>Eukaryota</taxon>
        <taxon>Fungi</taxon>
        <taxon>Dikarya</taxon>
        <taxon>Ascomycota</taxon>
        <taxon>Pezizomycotina</taxon>
        <taxon>Eurotiomycetes</taxon>
        <taxon>Chaetothyriomycetidae</taxon>
        <taxon>Chaetothyriales</taxon>
        <taxon>Herpotrichiellaceae</taxon>
        <taxon>Cladophialophora</taxon>
    </lineage>
</organism>
<sequence>MSFKADGPKTRPERVKRRADPTPTPPTWSTQAPSRRSSTSSTSSTTSFHSAVSGRFSPTSETRMVSASNGLKAQANALFARAEYVSAISTYDRAMAELPRYLDYEMAVLQSNIAACHLKLEQWKDAVEACEAGLEGLEREMPTKTSETKAKTKTKKDGNEKRTKNRGEKIDSDTESDAESESGIDADLGSSQQNRDERVVELPSSLGEEDVAKTLAALSLSDARRADITRIRVKLLLRRARSRSSMPAVSTFASFGSNDTPSHSDPISSKTSNGTSSTWSTLSAALEDYTRLRDTPAYWAALPPSDRKTVQLALVELPPRIEAAKQREVSEMMGKLKDLGNTVLKPFGLSTDMFKVSQGDGGGYSLSFDGGGKG</sequence>